<proteinExistence type="predicted"/>
<accession>A6ICI3</accession>
<organism evidence="1 2">
    <name type="scientific">Rattus norvegicus</name>
    <name type="common">Rat</name>
    <dbReference type="NCBI Taxonomy" id="10116"/>
    <lineage>
        <taxon>Eukaryota</taxon>
        <taxon>Metazoa</taxon>
        <taxon>Chordata</taxon>
        <taxon>Craniata</taxon>
        <taxon>Vertebrata</taxon>
        <taxon>Euteleostomi</taxon>
        <taxon>Mammalia</taxon>
        <taxon>Eutheria</taxon>
        <taxon>Euarchontoglires</taxon>
        <taxon>Glires</taxon>
        <taxon>Rodentia</taxon>
        <taxon>Myomorpha</taxon>
        <taxon>Muroidea</taxon>
        <taxon>Muridae</taxon>
        <taxon>Murinae</taxon>
        <taxon>Rattus</taxon>
    </lineage>
</organism>
<dbReference type="Proteomes" id="UP000234681">
    <property type="component" value="Chromosome 13"/>
</dbReference>
<dbReference type="EMBL" id="CH473958">
    <property type="protein sequence ID" value="EDM09664.1"/>
    <property type="molecule type" value="Genomic_DNA"/>
</dbReference>
<gene>
    <name evidence="1" type="ORF">rCG_63577</name>
</gene>
<evidence type="ECO:0000313" key="2">
    <source>
        <dbReference type="Proteomes" id="UP000234681"/>
    </source>
</evidence>
<dbReference type="AlphaFoldDB" id="A6ICI3"/>
<sequence>MRPLGVIITTSPGHGWSGSVVFCGSKRPLRRQEDSGFIPTSSLPVSMLVETWMTPLAVSPSSHLTSVPLRTTIPTAPSILLFLEAFRRFEALSRCVGTLTSCLHSCEGVPRKSNK</sequence>
<name>A6ICI3_RAT</name>
<evidence type="ECO:0000313" key="1">
    <source>
        <dbReference type="EMBL" id="EDM09664.1"/>
    </source>
</evidence>
<reference evidence="1 2" key="1">
    <citation type="submission" date="2005-09" db="EMBL/GenBank/DDBJ databases">
        <authorList>
            <person name="Mural R.J."/>
            <person name="Li P.W."/>
            <person name="Adams M.D."/>
            <person name="Amanatides P.G."/>
            <person name="Baden-Tillson H."/>
            <person name="Barnstead M."/>
            <person name="Chin S.H."/>
            <person name="Dew I."/>
            <person name="Evans C.A."/>
            <person name="Ferriera S."/>
            <person name="Flanigan M."/>
            <person name="Fosler C."/>
            <person name="Glodek A."/>
            <person name="Gu Z."/>
            <person name="Holt R.A."/>
            <person name="Jennings D."/>
            <person name="Kraft C.L."/>
            <person name="Lu F."/>
            <person name="Nguyen T."/>
            <person name="Nusskern D.R."/>
            <person name="Pfannkoch C.M."/>
            <person name="Sitter C."/>
            <person name="Sutton G.G."/>
            <person name="Venter J.C."/>
            <person name="Wang Z."/>
            <person name="Woodage T."/>
            <person name="Zheng X.H."/>
            <person name="Zhong F."/>
        </authorList>
    </citation>
    <scope>NUCLEOTIDE SEQUENCE [LARGE SCALE GENOMIC DNA]</scope>
    <source>
        <strain>BN</strain>
        <strain evidence="2">Sprague-Dawley</strain>
    </source>
</reference>
<protein>
    <submittedName>
        <fullName evidence="1">RCG63577</fullName>
    </submittedName>
</protein>